<dbReference type="Proteomes" id="UP000827092">
    <property type="component" value="Unassembled WGS sequence"/>
</dbReference>
<proteinExistence type="predicted"/>
<reference evidence="1 2" key="1">
    <citation type="journal article" date="2022" name="Nat. Ecol. Evol.">
        <title>A masculinizing supergene underlies an exaggerated male reproductive morph in a spider.</title>
        <authorList>
            <person name="Hendrickx F."/>
            <person name="De Corte Z."/>
            <person name="Sonet G."/>
            <person name="Van Belleghem S.M."/>
            <person name="Kostlbacher S."/>
            <person name="Vangestel C."/>
        </authorList>
    </citation>
    <scope>NUCLEOTIDE SEQUENCE [LARGE SCALE GENOMIC DNA]</scope>
    <source>
        <strain evidence="1">W744_W776</strain>
    </source>
</reference>
<dbReference type="EMBL" id="JAFNEN010000303">
    <property type="protein sequence ID" value="KAG8186391.1"/>
    <property type="molecule type" value="Genomic_DNA"/>
</dbReference>
<sequence>MPYQLGSHSASAINKVLLLYPKFRLSYLRRTYGVTNFRLNVVPSCLFNLVLQILPGCHNCTPFENYGCNSSAPVPIICCLSTFGLGLTSSDNWRISQNTTRSKARRSGLETRKRLQNFVNSAFPHSHRVRTTIYSDDTSTRDSQEPDEGKQLVNLTDHLSFNLQLGISTLLTTATILQLGIPNNLMEGKELVSLTDRQKLQFSTSIQSSGIVKT</sequence>
<comment type="caution">
    <text evidence="1">The sequence shown here is derived from an EMBL/GenBank/DDBJ whole genome shotgun (WGS) entry which is preliminary data.</text>
</comment>
<gene>
    <name evidence="1" type="ORF">JTE90_004184</name>
</gene>
<organism evidence="1 2">
    <name type="scientific">Oedothorax gibbosus</name>
    <dbReference type="NCBI Taxonomy" id="931172"/>
    <lineage>
        <taxon>Eukaryota</taxon>
        <taxon>Metazoa</taxon>
        <taxon>Ecdysozoa</taxon>
        <taxon>Arthropoda</taxon>
        <taxon>Chelicerata</taxon>
        <taxon>Arachnida</taxon>
        <taxon>Araneae</taxon>
        <taxon>Araneomorphae</taxon>
        <taxon>Entelegynae</taxon>
        <taxon>Araneoidea</taxon>
        <taxon>Linyphiidae</taxon>
        <taxon>Erigoninae</taxon>
        <taxon>Oedothorax</taxon>
    </lineage>
</organism>
<evidence type="ECO:0000313" key="2">
    <source>
        <dbReference type="Proteomes" id="UP000827092"/>
    </source>
</evidence>
<name>A0AAV6USU7_9ARAC</name>
<protein>
    <submittedName>
        <fullName evidence="1">Uncharacterized protein</fullName>
    </submittedName>
</protein>
<evidence type="ECO:0000313" key="1">
    <source>
        <dbReference type="EMBL" id="KAG8186391.1"/>
    </source>
</evidence>
<accession>A0AAV6USU7</accession>
<dbReference type="AlphaFoldDB" id="A0AAV6USU7"/>
<keyword evidence="2" id="KW-1185">Reference proteome</keyword>